<dbReference type="PANTHER" id="PTHR47892">
    <property type="entry name" value="UNIVERSAL STRESS PROTEIN E"/>
    <property type="match status" value="1"/>
</dbReference>
<evidence type="ECO:0000256" key="4">
    <source>
        <dbReference type="ARBA" id="ARBA00037131"/>
    </source>
</evidence>
<dbReference type="CDD" id="cd23660">
    <property type="entry name" value="USP-E_repeat2"/>
    <property type="match status" value="1"/>
</dbReference>
<dbReference type="EMBL" id="PDDX01000001">
    <property type="protein sequence ID" value="PHI30513.1"/>
    <property type="molecule type" value="Genomic_DNA"/>
</dbReference>
<evidence type="ECO:0000313" key="8">
    <source>
        <dbReference type="Proteomes" id="UP000224974"/>
    </source>
</evidence>
<gene>
    <name evidence="7" type="ORF">CRN84_14775</name>
</gene>
<evidence type="ECO:0000256" key="5">
    <source>
        <dbReference type="ARBA" id="ARBA00040919"/>
    </source>
</evidence>
<organism evidence="7 8">
    <name type="scientific">Budvicia aquatica</name>
    <dbReference type="NCBI Taxonomy" id="82979"/>
    <lineage>
        <taxon>Bacteria</taxon>
        <taxon>Pseudomonadati</taxon>
        <taxon>Pseudomonadota</taxon>
        <taxon>Gammaproteobacteria</taxon>
        <taxon>Enterobacterales</taxon>
        <taxon>Budviciaceae</taxon>
        <taxon>Budvicia</taxon>
    </lineage>
</organism>
<sequence length="313" mass="35487">MTHYRNLIVAIDPNEEDQAALRRAVYLVRRNGGKIKAFLPIYDFSYEVTSLLSQDERMAMRQSAIDQRVAWIRQLSHYYIESGVEIEIKVVWHKRYHEAVIEEVIDCDHDLLLKAAHQQDRLEAVIFTPVDWHLLRKCPCPVWIVKDQPWPEHGKALVAVNLSSEEDFHDELNEKLVKESLKLAAFADSTEVQLVSAYPSTSINIAIELPEFDPTVYNNAIRGQFLVSMKALRQKHGIPEERTHVEKGMPEDVIPAVAESIDAGIVVLGTMGRTGISAAFIGNTTERVIGHLKCDLLAIKPDDTDSDEHDDED</sequence>
<dbReference type="OrthoDB" id="239260at2"/>
<dbReference type="RefSeq" id="WP_029092721.1">
    <property type="nucleotide sequence ID" value="NZ_PDDX01000001.1"/>
</dbReference>
<evidence type="ECO:0000313" key="7">
    <source>
        <dbReference type="EMBL" id="PHI30513.1"/>
    </source>
</evidence>
<protein>
    <recommendedName>
        <fullName evidence="5">Universal stress protein E</fullName>
    </recommendedName>
</protein>
<proteinExistence type="inferred from homology"/>
<comment type="caution">
    <text evidence="7">The sequence shown here is derived from an EMBL/GenBank/DDBJ whole genome shotgun (WGS) entry which is preliminary data.</text>
</comment>
<dbReference type="InterPro" id="IPR006016">
    <property type="entry name" value="UspA"/>
</dbReference>
<comment type="function">
    <text evidence="4">Required for resistance to DNA-damaging agents.</text>
</comment>
<keyword evidence="3" id="KW-0963">Cytoplasm</keyword>
<dbReference type="Pfam" id="PF00582">
    <property type="entry name" value="Usp"/>
    <property type="match status" value="2"/>
</dbReference>
<evidence type="ECO:0000256" key="1">
    <source>
        <dbReference type="ARBA" id="ARBA00004496"/>
    </source>
</evidence>
<dbReference type="NCBIfam" id="NF008380">
    <property type="entry name" value="PRK11175.1"/>
    <property type="match status" value="1"/>
</dbReference>
<dbReference type="PANTHER" id="PTHR47892:SF1">
    <property type="entry name" value="UNIVERSAL STRESS PROTEIN E"/>
    <property type="match status" value="1"/>
</dbReference>
<evidence type="ECO:0000256" key="2">
    <source>
        <dbReference type="ARBA" id="ARBA00008791"/>
    </source>
</evidence>
<feature type="domain" description="UspA" evidence="6">
    <location>
        <begin position="175"/>
        <end position="300"/>
    </location>
</feature>
<dbReference type="STRING" id="1111728.GCA_000427805_00060"/>
<comment type="similarity">
    <text evidence="2">Belongs to the universal stress protein A family.</text>
</comment>
<feature type="domain" description="UspA" evidence="6">
    <location>
        <begin position="4"/>
        <end position="146"/>
    </location>
</feature>
<dbReference type="Proteomes" id="UP000224974">
    <property type="component" value="Unassembled WGS sequence"/>
</dbReference>
<dbReference type="SUPFAM" id="SSF52402">
    <property type="entry name" value="Adenine nucleotide alpha hydrolases-like"/>
    <property type="match status" value="2"/>
</dbReference>
<dbReference type="Gene3D" id="3.40.50.12370">
    <property type="match status" value="1"/>
</dbReference>
<dbReference type="GO" id="GO:0005737">
    <property type="term" value="C:cytoplasm"/>
    <property type="evidence" value="ECO:0007669"/>
    <property type="project" value="UniProtKB-SubCell"/>
</dbReference>
<dbReference type="AlphaFoldDB" id="A0A2C6DP91"/>
<comment type="subcellular location">
    <subcellularLocation>
        <location evidence="1">Cytoplasm</location>
    </subcellularLocation>
</comment>
<evidence type="ECO:0000259" key="6">
    <source>
        <dbReference type="Pfam" id="PF00582"/>
    </source>
</evidence>
<accession>A0A2C6DP91</accession>
<keyword evidence="8" id="KW-1185">Reference proteome</keyword>
<name>A0A2C6DP91_9GAMM</name>
<reference evidence="8" key="1">
    <citation type="submission" date="2017-09" db="EMBL/GenBank/DDBJ databases">
        <title>FDA dAtabase for Regulatory Grade micrObial Sequences (FDA-ARGOS): Supporting development and validation of Infectious Disease Dx tests.</title>
        <authorList>
            <person name="Minogue T."/>
            <person name="Wolcott M."/>
            <person name="Wasieloski L."/>
            <person name="Aguilar W."/>
            <person name="Moore D."/>
            <person name="Tallon L."/>
            <person name="Sadzewicz L."/>
            <person name="Ott S."/>
            <person name="Zhao X."/>
            <person name="Nagaraj S."/>
            <person name="Vavikolanu K."/>
            <person name="Aluvathingal J."/>
            <person name="Nadendla S."/>
            <person name="Sichtig H."/>
        </authorList>
    </citation>
    <scope>NUCLEOTIDE SEQUENCE [LARGE SCALE GENOMIC DNA]</scope>
    <source>
        <strain evidence="8">FDAARGOS_387</strain>
    </source>
</reference>
<evidence type="ECO:0000256" key="3">
    <source>
        <dbReference type="ARBA" id="ARBA00022490"/>
    </source>
</evidence>